<dbReference type="Proteomes" id="UP001527099">
    <property type="component" value="Unassembled WGS sequence"/>
</dbReference>
<dbReference type="RefSeq" id="WP_268617244.1">
    <property type="nucleotide sequence ID" value="NZ_JAMDMX010000088.1"/>
</dbReference>
<feature type="compositionally biased region" description="Polar residues" evidence="1">
    <location>
        <begin position="1470"/>
        <end position="1490"/>
    </location>
</feature>
<evidence type="ECO:0000256" key="1">
    <source>
        <dbReference type="SAM" id="MobiDB-lite"/>
    </source>
</evidence>
<sequence>MATLQQAIRYEGDVIQAPISMIRLNFLVPVFDYSGLTPIDGALTRVQMGSEKVVIEHALIDTTYQALFPVSDLAGKTEQSVTNFLGYYIRATSENRINDLSVIIPVNYEATSAKVGETNLNVIFWVRNVSKLVDSVGIMVRGRAHPSFTETIAFLDRNLFLLNKDVYDRILAKFKDLTGRDDDMLLLRVIGHFLDETGLDPGSIEWNDDMIAKLRRLLTGEHLEDPGNRITGVIIETFKQIFDFPLTVPAIQKLEVAGDFQIRKPDQSAITLKDLILFELSVECPLVNVNVGTTTIKTPYDWYFSSDSIDGNKAKFVFTFAANLILQNAVDGAVTVSVKTYDGVPVWRNTFTAEDPNLKDLHIAVDQVKPATLNDPKGAGTDKQKKLRGQLLELKKDECPLKDQTVIIQAKVKDDDLWRVVAAGTTDASGNFSMPYPYGDYIAAQAMVSLMPDSPAEIPIRSDGNKNGTISDDFLYLLISNPQCTHDESDGDCGCNAPKKAPRLPDHADLINSDEYTQDIGGACVNLSTPNRTLSEYSYRGVVRTSDPEVANYTLNKNSDGSFDLVSSTTTIERTAISLGNPVRWADAPEAHENLTIYQAVTVATGHVLHYKAIFKADGYSLGNLLYSLALAPGQKKQIVVLDAAHQLQGTETQSIAQVESLAASLVNERNTLDQLSGALNETLNGNSSSSTGGVSAGLGAAGTIGFASASLGVAGGYSSANSSASQNSSRDTSMFFGEKLRQSIMQNAESYRQLNASVVTTVKEGQQFSVTTDVVANHNHCHALTMMYFEVLRHYAIYQELAQVEECVFVPLLMTHFTRKNIYKWSDVLASNLLPMPSNTYLQPIPYLRYRVSHPLIPAFDANARIETDYKFVDFPEKGKAYCDEPITSVTGYITLRVNIPRPKTVYDRVLSFPVVTRTQITDRNGGGIWGAICDVVSGPDLDKKSWEERQKFTDEHIVIYDNFQQARPADVIEVIKFDNIFNSGSQDDIPWRSIADLCGYSDIEAFLANYFSHKTISQWDTVFNDEILPVVFEKLVDNTLSIDPFSTCDFSTVGKYHGGERLMRINLQATTSQVRKDITTIKVTYTNIVKNPKTFWPVVTFMVENLHIGYTTKHYEGIIFNKTMGNSLTDGGTYGYPTPMNKDEQRNPREEDQYLVLKLLEHLNSNVEYYNKVLWRLLDPDRRYMMLDGFNIQIFNGQGVPVGSRSLASVIKNELLGITGNSLVFPVAAGYRVSQSYISEANAEGGEIEDVSLFDHYRPLTPIPPYRISVPSRGVFLEAVQGACDACEKVKENSSQDWTKFTTDEPTSVTPVTLPTPQLTDWKAAFKDFAQPLVNIQNAPALPDTGAGLASITDLLGKSGVFRDVTGLDATQQNAIRTYLSNQENAKAFAQMAQGMAMQQHNTEHSDKIMESLNNARSSDAISKEDYGKLVKEHLQKQIDGGEAQKRANELEQKKQETSPIRSAVDLANNSNRAVSATETDSSGNTKSIDVKRDELLQVGDNYVPPATAKNELIGLAGELHLADALTRDGLIVFRDWTKHVSEVGIDLIALDARNVDPNLWEIWLLDNKGQIKGISGANALTGDKFNVYKQQAIDFLKQKSPHPRAVEAGTLLENNKFRKVAANGWAGVDTRFTKKCFDSGLHVYDIRLGKLFEKFSEWESAFIAFKALPKGIRRLSGLRGAATVEAMLLVMLVSGGALYVLRSDSAQSILGELVAQTIFDTALSLLPGGFFAGLVVGLESDESPSQRAARKRAETIDEICGSIPGFTGMSPDEQKSIREEIGKLLDEPLFIPDPPSPPSRGLKLPFFNYQIGPRLDEA</sequence>
<protein>
    <submittedName>
        <fullName evidence="2">Uncharacterized protein</fullName>
    </submittedName>
</protein>
<dbReference type="EMBL" id="JAMDMX010000088">
    <property type="protein sequence ID" value="MCY9696094.1"/>
    <property type="molecule type" value="Genomic_DNA"/>
</dbReference>
<feature type="region of interest" description="Disordered" evidence="1">
    <location>
        <begin position="1440"/>
        <end position="1490"/>
    </location>
</feature>
<reference evidence="2 3" key="1">
    <citation type="submission" date="2022-05" db="EMBL/GenBank/DDBJ databases">
        <title>Genome Sequencing of Bee-Associated Microbes.</title>
        <authorList>
            <person name="Dunlap C."/>
        </authorList>
    </citation>
    <scope>NUCLEOTIDE SEQUENCE [LARGE SCALE GENOMIC DNA]</scope>
    <source>
        <strain evidence="2 3">NRRL B-14421</strain>
    </source>
</reference>
<proteinExistence type="predicted"/>
<keyword evidence="3" id="KW-1185">Reference proteome</keyword>
<comment type="caution">
    <text evidence="2">The sequence shown here is derived from an EMBL/GenBank/DDBJ whole genome shotgun (WGS) entry which is preliminary data.</text>
</comment>
<accession>A0ABT4GIR1</accession>
<name>A0ABT4GIR1_9BACL</name>
<evidence type="ECO:0000313" key="2">
    <source>
        <dbReference type="EMBL" id="MCY9696094.1"/>
    </source>
</evidence>
<organism evidence="2 3">
    <name type="scientific">Paenibacillus alginolyticus</name>
    <dbReference type="NCBI Taxonomy" id="59839"/>
    <lineage>
        <taxon>Bacteria</taxon>
        <taxon>Bacillati</taxon>
        <taxon>Bacillota</taxon>
        <taxon>Bacilli</taxon>
        <taxon>Bacillales</taxon>
        <taxon>Paenibacillaceae</taxon>
        <taxon>Paenibacillus</taxon>
    </lineage>
</organism>
<evidence type="ECO:0000313" key="3">
    <source>
        <dbReference type="Proteomes" id="UP001527099"/>
    </source>
</evidence>
<feature type="compositionally biased region" description="Basic and acidic residues" evidence="1">
    <location>
        <begin position="1445"/>
        <end position="1459"/>
    </location>
</feature>
<gene>
    <name evidence="2" type="ORF">M5X19_24760</name>
</gene>